<gene>
    <name evidence="4" type="ORF">LCGC14_1724900</name>
</gene>
<reference evidence="4" key="1">
    <citation type="journal article" date="2015" name="Nature">
        <title>Complex archaea that bridge the gap between prokaryotes and eukaryotes.</title>
        <authorList>
            <person name="Spang A."/>
            <person name="Saw J.H."/>
            <person name="Jorgensen S.L."/>
            <person name="Zaremba-Niedzwiedzka K."/>
            <person name="Martijn J."/>
            <person name="Lind A.E."/>
            <person name="van Eijk R."/>
            <person name="Schleper C."/>
            <person name="Guy L."/>
            <person name="Ettema T.J."/>
        </authorList>
    </citation>
    <scope>NUCLEOTIDE SEQUENCE</scope>
</reference>
<feature type="domain" description="N-acetyltransferase" evidence="3">
    <location>
        <begin position="183"/>
        <end position="329"/>
    </location>
</feature>
<dbReference type="InterPro" id="IPR050832">
    <property type="entry name" value="Bact_Acetyltransf"/>
</dbReference>
<keyword evidence="1" id="KW-0808">Transferase</keyword>
<dbReference type="InterPro" id="IPR000182">
    <property type="entry name" value="GNAT_dom"/>
</dbReference>
<keyword evidence="2" id="KW-0012">Acyltransferase</keyword>
<comment type="caution">
    <text evidence="4">The sequence shown here is derived from an EMBL/GenBank/DDBJ whole genome shotgun (WGS) entry which is preliminary data.</text>
</comment>
<proteinExistence type="predicted"/>
<name>A0A0F9KB28_9ZZZZ</name>
<dbReference type="CDD" id="cd04301">
    <property type="entry name" value="NAT_SF"/>
    <property type="match status" value="1"/>
</dbReference>
<sequence length="329" mass="36462">MNSNRKIMDDTKCDGPRLTERQDYHALVRLRAEWLDAFCRAHLAPQRWCPANCRVPDIEDERTLLGHLAGEDGRWAAALQRDGTPVGYVLCRADEDKGELAIEGQTPRVSPQVAFDAAAGELLEFVLQRAAESGLKKIRFSYHGFGDEVITLGGLYERSGFAGECVFEMLTRQLQIDPGPTRLEFRSAEEIGLDAFHEAEVACGYCRSPRRAKENGEFSRKMWGSVQPGTDWLAAYDRDSLVGTVRVAVSREGIGVLDAIAVAERRRRQGIGRSLLARGLSALVDRTAAVRLDVHHDNPAAIRLYERAGFRTHHVHGNVSKSIAGEEGP</sequence>
<evidence type="ECO:0000256" key="1">
    <source>
        <dbReference type="ARBA" id="ARBA00022679"/>
    </source>
</evidence>
<dbReference type="Gene3D" id="3.40.630.30">
    <property type="match status" value="2"/>
</dbReference>
<dbReference type="PANTHER" id="PTHR43877">
    <property type="entry name" value="AMINOALKYLPHOSPHONATE N-ACETYLTRANSFERASE-RELATED-RELATED"/>
    <property type="match status" value="1"/>
</dbReference>
<dbReference type="EMBL" id="LAZR01015573">
    <property type="protein sequence ID" value="KKM08338.1"/>
    <property type="molecule type" value="Genomic_DNA"/>
</dbReference>
<dbReference type="Pfam" id="PF00583">
    <property type="entry name" value="Acetyltransf_1"/>
    <property type="match status" value="1"/>
</dbReference>
<dbReference type="SUPFAM" id="SSF55729">
    <property type="entry name" value="Acyl-CoA N-acyltransferases (Nat)"/>
    <property type="match status" value="2"/>
</dbReference>
<dbReference type="GO" id="GO:0016747">
    <property type="term" value="F:acyltransferase activity, transferring groups other than amino-acyl groups"/>
    <property type="evidence" value="ECO:0007669"/>
    <property type="project" value="InterPro"/>
</dbReference>
<accession>A0A0F9KB28</accession>
<organism evidence="4">
    <name type="scientific">marine sediment metagenome</name>
    <dbReference type="NCBI Taxonomy" id="412755"/>
    <lineage>
        <taxon>unclassified sequences</taxon>
        <taxon>metagenomes</taxon>
        <taxon>ecological metagenomes</taxon>
    </lineage>
</organism>
<dbReference type="PROSITE" id="PS51186">
    <property type="entry name" value="GNAT"/>
    <property type="match status" value="1"/>
</dbReference>
<dbReference type="AlphaFoldDB" id="A0A0F9KB28"/>
<evidence type="ECO:0000256" key="2">
    <source>
        <dbReference type="ARBA" id="ARBA00023315"/>
    </source>
</evidence>
<evidence type="ECO:0000259" key="3">
    <source>
        <dbReference type="PROSITE" id="PS51186"/>
    </source>
</evidence>
<protein>
    <recommendedName>
        <fullName evidence="3">N-acetyltransferase domain-containing protein</fullName>
    </recommendedName>
</protein>
<dbReference type="InterPro" id="IPR016181">
    <property type="entry name" value="Acyl_CoA_acyltransferase"/>
</dbReference>
<evidence type="ECO:0000313" key="4">
    <source>
        <dbReference type="EMBL" id="KKM08338.1"/>
    </source>
</evidence>